<evidence type="ECO:0000313" key="2">
    <source>
        <dbReference type="Proteomes" id="UP000502921"/>
    </source>
</evidence>
<dbReference type="EMBL" id="MN604698">
    <property type="protein sequence ID" value="QIQ61278.1"/>
    <property type="molecule type" value="Genomic_DNA"/>
</dbReference>
<evidence type="ECO:0000313" key="1">
    <source>
        <dbReference type="EMBL" id="QIQ61278.1"/>
    </source>
</evidence>
<keyword evidence="2" id="KW-1185">Reference proteome</keyword>
<protein>
    <submittedName>
        <fullName evidence="1">Uncharacterized protein</fullName>
    </submittedName>
</protein>
<organism evidence="1 2">
    <name type="scientific">Bacillus phage vB_BcM_Sam46</name>
    <dbReference type="NCBI Taxonomy" id="2719179"/>
    <lineage>
        <taxon>Viruses</taxon>
        <taxon>Duplodnaviria</taxon>
        <taxon>Heunggongvirae</taxon>
        <taxon>Uroviricota</taxon>
        <taxon>Caudoviricetes</taxon>
        <taxon>Samaravirus</taxon>
        <taxon>Samaravirus sam46</taxon>
    </lineage>
</organism>
<proteinExistence type="predicted"/>
<dbReference type="Proteomes" id="UP000502921">
    <property type="component" value="Segment"/>
</dbReference>
<reference evidence="1 2" key="1">
    <citation type="submission" date="2019-10" db="EMBL/GenBank/DDBJ databases">
        <authorList>
            <person name="Piligrimova E."/>
            <person name="Kazantseva O."/>
            <person name="Shadrin A."/>
            <person name="Zagorodny V."/>
        </authorList>
    </citation>
    <scope>NUCLEOTIDE SEQUENCE [LARGE SCALE GENOMIC DNA]</scope>
</reference>
<sequence length="57" mass="6205">MSKIAYLTKSELTGQYAIVSTGEVIFTTTGETTAEHVLDKVNIIKAANKKGYTVLKK</sequence>
<name>A0A6G9L6Z6_9CAUD</name>
<accession>A0A6G9L6Z6</accession>
<gene>
    <name evidence="1" type="ORF">Sam46_gp77</name>
</gene>